<dbReference type="SUPFAM" id="SSF49899">
    <property type="entry name" value="Concanavalin A-like lectins/glucanases"/>
    <property type="match status" value="1"/>
</dbReference>
<dbReference type="eggNOG" id="KOG4625">
    <property type="taxonomic scope" value="Eukaryota"/>
</dbReference>
<evidence type="ECO:0000313" key="8">
    <source>
        <dbReference type="Proteomes" id="UP000001593"/>
    </source>
</evidence>
<dbReference type="PROSITE" id="PS50225">
    <property type="entry name" value="SOCS"/>
    <property type="match status" value="1"/>
</dbReference>
<dbReference type="InterPro" id="IPR037962">
    <property type="entry name" value="Neuralized"/>
</dbReference>
<keyword evidence="2" id="KW-0677">Repeat</keyword>
<dbReference type="HOGENOM" id="CLU_1300997_0_0_1"/>
<dbReference type="InterPro" id="IPR013320">
    <property type="entry name" value="ConA-like_dom_sf"/>
</dbReference>
<evidence type="ECO:0008006" key="9">
    <source>
        <dbReference type="Google" id="ProtNLM"/>
    </source>
</evidence>
<gene>
    <name evidence="7" type="ORF">NEMVEDRAFT_v1g232290</name>
</gene>
<dbReference type="GO" id="GO:0061630">
    <property type="term" value="F:ubiquitin protein ligase activity"/>
    <property type="evidence" value="ECO:0000318"/>
    <property type="project" value="GO_Central"/>
</dbReference>
<dbReference type="SMART" id="SM00588">
    <property type="entry name" value="NEUZ"/>
    <property type="match status" value="1"/>
</dbReference>
<protein>
    <recommendedName>
        <fullName evidence="9">Neuralized-like protein 4</fullName>
    </recommendedName>
</protein>
<dbReference type="InterPro" id="IPR043136">
    <property type="entry name" value="B30.2/SPRY_sf"/>
</dbReference>
<dbReference type="InParanoid" id="A7RUP8"/>
<evidence type="ECO:0000259" key="6">
    <source>
        <dbReference type="PROSITE" id="PS51065"/>
    </source>
</evidence>
<keyword evidence="1" id="KW-0479">Metal-binding</keyword>
<reference evidence="7 8" key="1">
    <citation type="journal article" date="2007" name="Science">
        <title>Sea anemone genome reveals ancestral eumetazoan gene repertoire and genomic organization.</title>
        <authorList>
            <person name="Putnam N.H."/>
            <person name="Srivastava M."/>
            <person name="Hellsten U."/>
            <person name="Dirks B."/>
            <person name="Chapman J."/>
            <person name="Salamov A."/>
            <person name="Terry A."/>
            <person name="Shapiro H."/>
            <person name="Lindquist E."/>
            <person name="Kapitonov V.V."/>
            <person name="Jurka J."/>
            <person name="Genikhovich G."/>
            <person name="Grigoriev I.V."/>
            <person name="Lucas S.M."/>
            <person name="Steele R.E."/>
            <person name="Finnerty J.R."/>
            <person name="Technau U."/>
            <person name="Martindale M.Q."/>
            <person name="Rokhsar D.S."/>
        </authorList>
    </citation>
    <scope>NUCLEOTIDE SEQUENCE [LARGE SCALE GENOMIC DNA]</scope>
    <source>
        <strain evidence="8">CH2 X CH6</strain>
    </source>
</reference>
<evidence type="ECO:0000256" key="2">
    <source>
        <dbReference type="ARBA" id="ARBA00022737"/>
    </source>
</evidence>
<evidence type="ECO:0000256" key="1">
    <source>
        <dbReference type="ARBA" id="ARBA00022723"/>
    </source>
</evidence>
<dbReference type="KEGG" id="nve:5516759"/>
<dbReference type="PhylomeDB" id="A7RUP8"/>
<dbReference type="PANTHER" id="PTHR12429">
    <property type="entry name" value="NEURALIZED"/>
    <property type="match status" value="1"/>
</dbReference>
<dbReference type="PANTHER" id="PTHR12429:SF8">
    <property type="entry name" value="NEURALIZED-LIKE PROTEIN 2"/>
    <property type="match status" value="1"/>
</dbReference>
<feature type="domain" description="SOCS box" evidence="5">
    <location>
        <begin position="175"/>
        <end position="209"/>
    </location>
</feature>
<evidence type="ECO:0000313" key="7">
    <source>
        <dbReference type="EMBL" id="EDO44784.1"/>
    </source>
</evidence>
<evidence type="ECO:0000259" key="5">
    <source>
        <dbReference type="PROSITE" id="PS50225"/>
    </source>
</evidence>
<feature type="domain" description="NHR" evidence="6">
    <location>
        <begin position="1"/>
        <end position="171"/>
    </location>
</feature>
<dbReference type="AlphaFoldDB" id="A7RUP8"/>
<dbReference type="OMA" id="HGRFIKL"/>
<dbReference type="OrthoDB" id="49113at2759"/>
<organism evidence="7 8">
    <name type="scientific">Nematostella vectensis</name>
    <name type="common">Starlet sea anemone</name>
    <dbReference type="NCBI Taxonomy" id="45351"/>
    <lineage>
        <taxon>Eukaryota</taxon>
        <taxon>Metazoa</taxon>
        <taxon>Cnidaria</taxon>
        <taxon>Anthozoa</taxon>
        <taxon>Hexacorallia</taxon>
        <taxon>Actiniaria</taxon>
        <taxon>Edwardsiidae</taxon>
        <taxon>Nematostella</taxon>
    </lineage>
</organism>
<dbReference type="CDD" id="cd12887">
    <property type="entry name" value="SPRY_NHR_like"/>
    <property type="match status" value="1"/>
</dbReference>
<dbReference type="InterPro" id="IPR006573">
    <property type="entry name" value="NHR_dom"/>
</dbReference>
<dbReference type="PROSITE" id="PS51065">
    <property type="entry name" value="NHR"/>
    <property type="match status" value="1"/>
</dbReference>
<dbReference type="GO" id="GO:0008270">
    <property type="term" value="F:zinc ion binding"/>
    <property type="evidence" value="ECO:0007669"/>
    <property type="project" value="UniProtKB-KW"/>
</dbReference>
<evidence type="ECO:0000256" key="4">
    <source>
        <dbReference type="ARBA" id="ARBA00022833"/>
    </source>
</evidence>
<dbReference type="InterPro" id="IPR001496">
    <property type="entry name" value="SOCS_box"/>
</dbReference>
<dbReference type="Proteomes" id="UP000001593">
    <property type="component" value="Unassembled WGS sequence"/>
</dbReference>
<keyword evidence="3" id="KW-0863">Zinc-finger</keyword>
<dbReference type="EMBL" id="DS469541">
    <property type="protein sequence ID" value="EDO44784.1"/>
    <property type="molecule type" value="Genomic_DNA"/>
</dbReference>
<sequence>MAFHPSKHGRFIKLSKNFTSATREGDTYDYGVVYSDRPIHLGEVFQLQIDQVETKWAGSLRIGVTLKNPNCPQTVVVRAVTDLFVEDCKDYWILSGSRVHNGSYEKDSDLNVHSLKQKDRIGVQVTAKGDLVFFVNGICKGIAMTGLPTKKELFVIFDVYGRTKEVSWKYYGVDTLENLCKEKVIKTMNNPSRENLDHLPLPKIITDYMYPP</sequence>
<keyword evidence="4" id="KW-0862">Zinc</keyword>
<accession>A7RUP8</accession>
<evidence type="ECO:0000256" key="3">
    <source>
        <dbReference type="ARBA" id="ARBA00022771"/>
    </source>
</evidence>
<dbReference type="Pfam" id="PF07177">
    <property type="entry name" value="Neuralized"/>
    <property type="match status" value="1"/>
</dbReference>
<dbReference type="FunFam" id="2.60.120.920:FF:000005">
    <property type="entry name" value="Putative E3 ubiquitin-protein ligase NEURL1B"/>
    <property type="match status" value="1"/>
</dbReference>
<keyword evidence="8" id="KW-1185">Reference proteome</keyword>
<name>A7RUP8_NEMVE</name>
<proteinExistence type="predicted"/>
<dbReference type="Gene3D" id="2.60.120.920">
    <property type="match status" value="1"/>
</dbReference>